<evidence type="ECO:0000256" key="1">
    <source>
        <dbReference type="SAM" id="SignalP"/>
    </source>
</evidence>
<feature type="chain" id="PRO_5030942983" description="NAD(P)-binding domain-containing protein" evidence="1">
    <location>
        <begin position="21"/>
        <end position="307"/>
    </location>
</feature>
<accession>A0A7S0Y8I5</accession>
<feature type="signal peptide" evidence="1">
    <location>
        <begin position="1"/>
        <end position="20"/>
    </location>
</feature>
<organism evidence="2">
    <name type="scientific">Pseudo-nitzschia delicatissima</name>
    <dbReference type="NCBI Taxonomy" id="44447"/>
    <lineage>
        <taxon>Eukaryota</taxon>
        <taxon>Sar</taxon>
        <taxon>Stramenopiles</taxon>
        <taxon>Ochrophyta</taxon>
        <taxon>Bacillariophyta</taxon>
        <taxon>Bacillariophyceae</taxon>
        <taxon>Bacillariophycidae</taxon>
        <taxon>Bacillariales</taxon>
        <taxon>Bacillariaceae</taxon>
        <taxon>Pseudo-nitzschia</taxon>
    </lineage>
</organism>
<evidence type="ECO:0008006" key="3">
    <source>
        <dbReference type="Google" id="ProtNLM"/>
    </source>
</evidence>
<keyword evidence="1" id="KW-0732">Signal</keyword>
<proteinExistence type="predicted"/>
<evidence type="ECO:0000313" key="2">
    <source>
        <dbReference type="EMBL" id="CAD8762842.1"/>
    </source>
</evidence>
<gene>
    <name evidence="2" type="ORF">PDEL1432_LOCUS2882</name>
</gene>
<sequence length="307" mass="32624">MARRSSCWLALIAFLGAIAALRFDVTEAFGTSVVYGPSTSTVELALLTAKLAAKEGQESFCICGPGQEPKNNRLMYGKPDGEESDEEGSAVMAKPISSGEDMQDALSKASTLFLVCYDNPIEEKALNTLLNTAGSDLSKVVMLSKMGASAGGGGGFFGGGNKLMDSENTVRSACKSKNLDLSIVRAGVLKGGGPGEPAELDYGLSKTYYNSLFELSEATCTMSHDRFTLGVDCTKGDSIEMPNPFTLLGTKTSFDPYSYDTNRINAAMACIMAAKHDKPVELSVGSAKAEVMPSKEEWGEIMEKMEI</sequence>
<dbReference type="AlphaFoldDB" id="A0A7S0Y8I5"/>
<protein>
    <recommendedName>
        <fullName evidence="3">NAD(P)-binding domain-containing protein</fullName>
    </recommendedName>
</protein>
<dbReference type="EMBL" id="HBFL01004020">
    <property type="protein sequence ID" value="CAD8762842.1"/>
    <property type="molecule type" value="Transcribed_RNA"/>
</dbReference>
<reference evidence="2" key="1">
    <citation type="submission" date="2021-01" db="EMBL/GenBank/DDBJ databases">
        <authorList>
            <person name="Corre E."/>
            <person name="Pelletier E."/>
            <person name="Niang G."/>
            <person name="Scheremetjew M."/>
            <person name="Finn R."/>
            <person name="Kale V."/>
            <person name="Holt S."/>
            <person name="Cochrane G."/>
            <person name="Meng A."/>
            <person name="Brown T."/>
            <person name="Cohen L."/>
        </authorList>
    </citation>
    <scope>NUCLEOTIDE SEQUENCE</scope>
    <source>
        <strain evidence="2">UNC1205</strain>
    </source>
</reference>
<name>A0A7S0Y8I5_9STRA</name>